<dbReference type="Proteomes" id="UP000029120">
    <property type="component" value="Unassembled WGS sequence"/>
</dbReference>
<keyword evidence="3" id="KW-0012">Acyltransferase</keyword>
<accession>A0A087G1D9</accession>
<protein>
    <submittedName>
        <fullName evidence="4">Uncharacterized protein</fullName>
    </submittedName>
</protein>
<keyword evidence="2" id="KW-0808">Transferase</keyword>
<dbReference type="AlphaFoldDB" id="A0A087G1D9"/>
<evidence type="ECO:0000256" key="1">
    <source>
        <dbReference type="ARBA" id="ARBA00009861"/>
    </source>
</evidence>
<dbReference type="Gene3D" id="3.30.559.10">
    <property type="entry name" value="Chloramphenicol acetyltransferase-like domain"/>
    <property type="match status" value="2"/>
</dbReference>
<organism evidence="4 5">
    <name type="scientific">Arabis alpina</name>
    <name type="common">Alpine rock-cress</name>
    <dbReference type="NCBI Taxonomy" id="50452"/>
    <lineage>
        <taxon>Eukaryota</taxon>
        <taxon>Viridiplantae</taxon>
        <taxon>Streptophyta</taxon>
        <taxon>Embryophyta</taxon>
        <taxon>Tracheophyta</taxon>
        <taxon>Spermatophyta</taxon>
        <taxon>Magnoliopsida</taxon>
        <taxon>eudicotyledons</taxon>
        <taxon>Gunneridae</taxon>
        <taxon>Pentapetalae</taxon>
        <taxon>rosids</taxon>
        <taxon>malvids</taxon>
        <taxon>Brassicales</taxon>
        <taxon>Brassicaceae</taxon>
        <taxon>Arabideae</taxon>
        <taxon>Arabis</taxon>
    </lineage>
</organism>
<dbReference type="OrthoDB" id="1932220at2759"/>
<dbReference type="Pfam" id="PF02458">
    <property type="entry name" value="Transferase"/>
    <property type="match status" value="1"/>
</dbReference>
<keyword evidence="5" id="KW-1185">Reference proteome</keyword>
<dbReference type="Gramene" id="KFK23691">
    <property type="protein sequence ID" value="KFK23691"/>
    <property type="gene ID" value="AALP_AAs50902U000900"/>
</dbReference>
<evidence type="ECO:0000313" key="4">
    <source>
        <dbReference type="EMBL" id="KFK23691.1"/>
    </source>
</evidence>
<dbReference type="EMBL" id="KL976563">
    <property type="protein sequence ID" value="KFK23691.1"/>
    <property type="molecule type" value="Genomic_DNA"/>
</dbReference>
<comment type="similarity">
    <text evidence="1">Belongs to the plant acyltransferase family.</text>
</comment>
<evidence type="ECO:0000256" key="2">
    <source>
        <dbReference type="ARBA" id="ARBA00022679"/>
    </source>
</evidence>
<name>A0A087G1D9_ARAAL</name>
<dbReference type="PANTHER" id="PTHR31623">
    <property type="entry name" value="F21J9.9"/>
    <property type="match status" value="1"/>
</dbReference>
<reference evidence="5" key="1">
    <citation type="journal article" date="2015" name="Nat. Plants">
        <title>Genome expansion of Arabis alpina linked with retrotransposition and reduced symmetric DNA methylation.</title>
        <authorList>
            <person name="Willing E.M."/>
            <person name="Rawat V."/>
            <person name="Mandakova T."/>
            <person name="Maumus F."/>
            <person name="James G.V."/>
            <person name="Nordstroem K.J."/>
            <person name="Becker C."/>
            <person name="Warthmann N."/>
            <person name="Chica C."/>
            <person name="Szarzynska B."/>
            <person name="Zytnicki M."/>
            <person name="Albani M.C."/>
            <person name="Kiefer C."/>
            <person name="Bergonzi S."/>
            <person name="Castaings L."/>
            <person name="Mateos J.L."/>
            <person name="Berns M.C."/>
            <person name="Bujdoso N."/>
            <person name="Piofczyk T."/>
            <person name="de Lorenzo L."/>
            <person name="Barrero-Sicilia C."/>
            <person name="Mateos I."/>
            <person name="Piednoel M."/>
            <person name="Hagmann J."/>
            <person name="Chen-Min-Tao R."/>
            <person name="Iglesias-Fernandez R."/>
            <person name="Schuster S.C."/>
            <person name="Alonso-Blanco C."/>
            <person name="Roudier F."/>
            <person name="Carbonero P."/>
            <person name="Paz-Ares J."/>
            <person name="Davis S.J."/>
            <person name="Pecinka A."/>
            <person name="Quesneville H."/>
            <person name="Colot V."/>
            <person name="Lysak M.A."/>
            <person name="Weigel D."/>
            <person name="Coupland G."/>
            <person name="Schneeberger K."/>
        </authorList>
    </citation>
    <scope>NUCLEOTIDE SEQUENCE [LARGE SCALE GENOMIC DNA]</scope>
    <source>
        <strain evidence="5">cv. Pajares</strain>
    </source>
</reference>
<sequence>MSSEIISGRLKASLSKTLSSFYPLAGRIQGVSINCNDEGVVFVEARTNLLLSDFLRKVDTDSIREFLPETAQGESAGEWPLLSVKVSFFGSGSGVAVAICASHNIFDVASLATFVRVWANIARGKSSDAVNPSPQFAGTSIYPSPGLTFDYSSKVDTPLKPSVKFVTKRFLFESSKIAELKHKAASQSVPVPTRVEVISSLILRCAAKATQLNTVVPKSSLMMQPMDLRLRVPSNVLSHDAIGNLQTVLVVKQGLKSKMDLSETVVEFRKAKREVNELIQGCNNIDVATLGENLMNVMENIVSEYKPYVDAYSMSSWCRQPFYEVDFGFGSPVWIGSAFHTLYNNKAYVVLMDAKDGESVEAWVSLGEQDMCIFLGDKDLLSYASLNPPIYSDLAG</sequence>
<evidence type="ECO:0000256" key="3">
    <source>
        <dbReference type="ARBA" id="ARBA00023315"/>
    </source>
</evidence>
<dbReference type="GO" id="GO:0016746">
    <property type="term" value="F:acyltransferase activity"/>
    <property type="evidence" value="ECO:0007669"/>
    <property type="project" value="UniProtKB-KW"/>
</dbReference>
<dbReference type="PANTHER" id="PTHR31623:SF122">
    <property type="entry name" value="HXXXD-TYPE ACYL-TRANSFERASE FAMILY PROTEIN"/>
    <property type="match status" value="1"/>
</dbReference>
<dbReference type="InterPro" id="IPR023213">
    <property type="entry name" value="CAT-like_dom_sf"/>
</dbReference>
<proteinExistence type="inferred from homology"/>
<dbReference type="OMA" id="DGLSICC"/>
<evidence type="ECO:0000313" key="5">
    <source>
        <dbReference type="Proteomes" id="UP000029120"/>
    </source>
</evidence>
<gene>
    <name evidence="4" type="ORF">AALP_AAs50902U000900</name>
</gene>